<organism evidence="3 4">
    <name type="scientific">Lentzea tibetensis</name>
    <dbReference type="NCBI Taxonomy" id="2591470"/>
    <lineage>
        <taxon>Bacteria</taxon>
        <taxon>Bacillati</taxon>
        <taxon>Actinomycetota</taxon>
        <taxon>Actinomycetes</taxon>
        <taxon>Pseudonocardiales</taxon>
        <taxon>Pseudonocardiaceae</taxon>
        <taxon>Lentzea</taxon>
    </lineage>
</organism>
<keyword evidence="2" id="KW-1133">Transmembrane helix</keyword>
<name>A0A563F2U3_9PSEU</name>
<dbReference type="Proteomes" id="UP000316639">
    <property type="component" value="Unassembled WGS sequence"/>
</dbReference>
<comment type="caution">
    <text evidence="3">The sequence shown here is derived from an EMBL/GenBank/DDBJ whole genome shotgun (WGS) entry which is preliminary data.</text>
</comment>
<keyword evidence="2" id="KW-0812">Transmembrane</keyword>
<proteinExistence type="predicted"/>
<gene>
    <name evidence="3" type="ORF">FKR81_00420</name>
</gene>
<feature type="transmembrane region" description="Helical" evidence="2">
    <location>
        <begin position="358"/>
        <end position="384"/>
    </location>
</feature>
<feature type="compositionally biased region" description="Gly residues" evidence="1">
    <location>
        <begin position="404"/>
        <end position="414"/>
    </location>
</feature>
<evidence type="ECO:0000313" key="4">
    <source>
        <dbReference type="Proteomes" id="UP000316639"/>
    </source>
</evidence>
<dbReference type="AlphaFoldDB" id="A0A563F2U3"/>
<dbReference type="EMBL" id="VOBR01000001">
    <property type="protein sequence ID" value="TWP54071.1"/>
    <property type="molecule type" value="Genomic_DNA"/>
</dbReference>
<feature type="transmembrane region" description="Helical" evidence="2">
    <location>
        <begin position="328"/>
        <end position="352"/>
    </location>
</feature>
<dbReference type="InterPro" id="IPR021424">
    <property type="entry name" value="PorA"/>
</dbReference>
<keyword evidence="2" id="KW-0472">Membrane</keyword>
<keyword evidence="4" id="KW-1185">Reference proteome</keyword>
<protein>
    <submittedName>
        <fullName evidence="3">DUF3068 domain-containing protein</fullName>
    </submittedName>
</protein>
<accession>A0A563F2U3</accession>
<evidence type="ECO:0000256" key="2">
    <source>
        <dbReference type="SAM" id="Phobius"/>
    </source>
</evidence>
<evidence type="ECO:0000313" key="3">
    <source>
        <dbReference type="EMBL" id="TWP54071.1"/>
    </source>
</evidence>
<dbReference type="Pfam" id="PF11271">
    <property type="entry name" value="PorA"/>
    <property type="match status" value="1"/>
</dbReference>
<sequence>MTERRVTVKRRRGEYAETTFSTEEPLLAGGHVRSAAIFVLLGLGAFAVATGLVLQLYSYPALAKVSHDIDAVSVSQGDGITALVYAPDGDSVLPQIRHNLSLTATSHVEGDLSQPEIKQGGDITVWTRSTIVKEDTEGLTLSAEVRRMCVNRHTGESVAPCHGQYYETQQGKRMTAEGDKLLQPGLSFVFPFNTEQRDYLWYDTVLEKPRFIRFDGQETMKGLEVYRFVQIVPPTQVGQFAVPGNMIGRSEPSVDVAQYYEVTRTLWVEPTTGAVVSARDDARQELRTPEQGEGQGTAVFDGVLQLNDKSVTWNADTLKKNLPMLSMITTLPVVLWITGGVLVLIALLLLIFRRSRGWGVGTLVGVVLAVLIGSGVASGVTVAVTTMNNPDSKLDLRTPSSSSGTGGHVDYGVR</sequence>
<evidence type="ECO:0000256" key="1">
    <source>
        <dbReference type="SAM" id="MobiDB-lite"/>
    </source>
</evidence>
<feature type="region of interest" description="Disordered" evidence="1">
    <location>
        <begin position="393"/>
        <end position="414"/>
    </location>
</feature>
<dbReference type="OrthoDB" id="153031at2"/>
<feature type="transmembrane region" description="Helical" evidence="2">
    <location>
        <begin position="35"/>
        <end position="57"/>
    </location>
</feature>
<reference evidence="3 4" key="1">
    <citation type="submission" date="2019-07" db="EMBL/GenBank/DDBJ databases">
        <title>Lentzea xizangensis sp. nov., isolated from Qinghai-Tibetan Plateau Soils.</title>
        <authorList>
            <person name="Huang J."/>
        </authorList>
    </citation>
    <scope>NUCLEOTIDE SEQUENCE [LARGE SCALE GENOMIC DNA]</scope>
    <source>
        <strain evidence="3 4">FXJ1.1311</strain>
    </source>
</reference>